<evidence type="ECO:0000313" key="2">
    <source>
        <dbReference type="WBParaSite" id="JU765_v2.g16398.t1"/>
    </source>
</evidence>
<reference evidence="2" key="1">
    <citation type="submission" date="2022-11" db="UniProtKB">
        <authorList>
            <consortium name="WormBaseParasite"/>
        </authorList>
    </citation>
    <scope>IDENTIFICATION</scope>
</reference>
<accession>A0AC34QHN3</accession>
<organism evidence="1 2">
    <name type="scientific">Panagrolaimus sp. JU765</name>
    <dbReference type="NCBI Taxonomy" id="591449"/>
    <lineage>
        <taxon>Eukaryota</taxon>
        <taxon>Metazoa</taxon>
        <taxon>Ecdysozoa</taxon>
        <taxon>Nematoda</taxon>
        <taxon>Chromadorea</taxon>
        <taxon>Rhabditida</taxon>
        <taxon>Tylenchina</taxon>
        <taxon>Panagrolaimomorpha</taxon>
        <taxon>Panagrolaimoidea</taxon>
        <taxon>Panagrolaimidae</taxon>
        <taxon>Panagrolaimus</taxon>
    </lineage>
</organism>
<dbReference type="Proteomes" id="UP000887576">
    <property type="component" value="Unplaced"/>
</dbReference>
<proteinExistence type="predicted"/>
<sequence length="572" mass="65694">MNVILEEPESDSDLYSEAVSTARRKPSDTENTEMTGFLRSFSQRFRSQNGRQQRLSNKNEKQTPVTPKIDSRKECFCKILFLDGTDCNIIVSKKATGQEVYDHIFNLLDLDERDYFGLQFTDHYHVQHWLDPVKKLAKQVPIGPPYTFRFGVKFYSSEPMNLRDELTRYQFFLQLKQDIQNGQLICPKDVAVDLAAYALQSEFGDYNPKEHDVVFVSEFRFHPQQDEEMEAAILEAYKTCKNQTPSMAEINYLNRAKYIEYYGVDMHLVAGKDGNEYKLGLTPTGMLVFDGVQKIGLFFWDKIQKLDFKNRKLTLVVEDDEQQSNGQIQLHTFVFELSSHKACKHLWKCAVEHHTFFRLKHHAPSRQNRVQLFRLGSTFKYRGRTEYENVYRDDNLPRRNTFERRPSQRYVPRQSYLQKQKFRQEMRQQAIANAASNQQSSSNPQNIAPSTAIPPETRLDNLIAGQKNSQLPAKNLPAVAAPLSTTIGVQKSGTSTGFPMNPHVTTIEINEKGANVYSGNKSLHAASAMPVQFFGPTSNNYSDLRSESKTTFIPITQIGNPIMSQSRLVTEL</sequence>
<dbReference type="WBParaSite" id="JU765_v2.g16398.t1">
    <property type="protein sequence ID" value="JU765_v2.g16398.t1"/>
    <property type="gene ID" value="JU765_v2.g16398"/>
</dbReference>
<evidence type="ECO:0000313" key="1">
    <source>
        <dbReference type="Proteomes" id="UP000887576"/>
    </source>
</evidence>
<name>A0AC34QHN3_9BILA</name>
<protein>
    <submittedName>
        <fullName evidence="2">Moesin/ezrin/radixin homolog 1</fullName>
    </submittedName>
</protein>